<proteinExistence type="predicted"/>
<sequence>MNMLKRRSCQSNITAQSPNMASMSKDKGVAMNDEQLSITQAIKTRPTSSKSAHGIATINVLATAISREKPPTDPQTRSDFCFNNLLSFLPHDEYKLLGVYRALDVPSKTLRKWASKGKKKLGQNVVARLKLQRNTAPSEYRFAMDHLYVWGLENGQDVWAMAGQEYDRKLKGERWGLPEKTQAAKETVVPSSVANGASSSQSMKASESSKEQGQKAVVTTTTATSEKKADISEMSRGPKRNKRAAGSGLTRTSGIKKALGEFSSE</sequence>
<keyword evidence="3" id="KW-1185">Reference proteome</keyword>
<feature type="compositionally biased region" description="Polar residues" evidence="1">
    <location>
        <begin position="9"/>
        <end position="22"/>
    </location>
</feature>
<evidence type="ECO:0000313" key="2">
    <source>
        <dbReference type="EMBL" id="GJC86102.1"/>
    </source>
</evidence>
<feature type="compositionally biased region" description="Low complexity" evidence="1">
    <location>
        <begin position="188"/>
        <end position="206"/>
    </location>
</feature>
<organism evidence="2 3">
    <name type="scientific">Colletotrichum liriopes</name>
    <dbReference type="NCBI Taxonomy" id="708192"/>
    <lineage>
        <taxon>Eukaryota</taxon>
        <taxon>Fungi</taxon>
        <taxon>Dikarya</taxon>
        <taxon>Ascomycota</taxon>
        <taxon>Pezizomycotina</taxon>
        <taxon>Sordariomycetes</taxon>
        <taxon>Hypocreomycetidae</taxon>
        <taxon>Glomerellales</taxon>
        <taxon>Glomerellaceae</taxon>
        <taxon>Colletotrichum</taxon>
        <taxon>Colletotrichum spaethianum species complex</taxon>
    </lineage>
</organism>
<dbReference type="Proteomes" id="UP001055172">
    <property type="component" value="Unassembled WGS sequence"/>
</dbReference>
<evidence type="ECO:0000313" key="3">
    <source>
        <dbReference type="Proteomes" id="UP001055172"/>
    </source>
</evidence>
<protein>
    <submittedName>
        <fullName evidence="2">Uncharacterized protein</fullName>
    </submittedName>
</protein>
<dbReference type="EMBL" id="BPPX01000020">
    <property type="protein sequence ID" value="GJC86102.1"/>
    <property type="molecule type" value="Genomic_DNA"/>
</dbReference>
<reference evidence="2 3" key="1">
    <citation type="submission" date="2021-07" db="EMBL/GenBank/DDBJ databases">
        <title>Genome data of Colletotrichum spaethianum.</title>
        <authorList>
            <person name="Utami Y.D."/>
            <person name="Hiruma K."/>
        </authorList>
    </citation>
    <scope>NUCLEOTIDE SEQUENCE [LARGE SCALE GENOMIC DNA]</scope>
    <source>
        <strain evidence="2 3">MAFF 242679</strain>
    </source>
</reference>
<name>A0AA37GT89_9PEZI</name>
<feature type="region of interest" description="Disordered" evidence="1">
    <location>
        <begin position="181"/>
        <end position="265"/>
    </location>
</feature>
<feature type="region of interest" description="Disordered" evidence="1">
    <location>
        <begin position="1"/>
        <end position="24"/>
    </location>
</feature>
<dbReference type="AlphaFoldDB" id="A0AA37GT89"/>
<accession>A0AA37GT89</accession>
<comment type="caution">
    <text evidence="2">The sequence shown here is derived from an EMBL/GenBank/DDBJ whole genome shotgun (WGS) entry which is preliminary data.</text>
</comment>
<evidence type="ECO:0000256" key="1">
    <source>
        <dbReference type="SAM" id="MobiDB-lite"/>
    </source>
</evidence>
<gene>
    <name evidence="2" type="ORF">ColLi_08940</name>
</gene>